<sequence>MSEGISINCGVSMDYGHLHDMYADELKKCLSDLVALSSTLSDQQLIGQIVLHEGEWELAQYVVRYSSDVRLVRAALNTGVDPNIGIPAFYTVRSDDAAALLAPYTTMLDVHGLLMRLCVMGDTWRIPEDLIYSDENYKDAQEGAAHILKLCGNSLGVHQIYNNAPSINAKDLLLSVCANSADHARGLIECGADPFATDDGNTALHNVGHPGVVEYLLSLGLDPNARNRHGSTPLHLVDDAACVQALIEGGADVNAKGSKGQTPLHTTLNVPCAKALLDAGAEIDARSNSGATPLHMMNSPEVSTYLLSRGADPNARNDQGRTPLFEYMHYLGCHSDALHLTRVLLDAGADVNAVDQAGHGVLTYASFNESVFHAVLDAGYNPLDKATPNNGKTLLHHVAMEHISCALMHRIIDLGVDVNAQDNLGFTALHYVALNNTTRRLNWLLQRKADPTLESGSGHRASVYAKTPKAKELLIEHEQRWIQRPIKRQRRLLNKATGLSTEQHSVQRRKM</sequence>
<dbReference type="InterPro" id="IPR036770">
    <property type="entry name" value="Ankyrin_rpt-contain_sf"/>
</dbReference>
<dbReference type="InterPro" id="IPR002110">
    <property type="entry name" value="Ankyrin_rpt"/>
</dbReference>
<comment type="caution">
    <text evidence="4">The sequence shown here is derived from an EMBL/GenBank/DDBJ whole genome shotgun (WGS) entry which is preliminary data.</text>
</comment>
<dbReference type="SMART" id="SM00248">
    <property type="entry name" value="ANK"/>
    <property type="match status" value="8"/>
</dbReference>
<proteinExistence type="predicted"/>
<dbReference type="Proteomes" id="UP001214521">
    <property type="component" value="Unassembled WGS sequence"/>
</dbReference>
<keyword evidence="1" id="KW-0677">Repeat</keyword>
<evidence type="ECO:0000256" key="2">
    <source>
        <dbReference type="ARBA" id="ARBA00023043"/>
    </source>
</evidence>
<dbReference type="PANTHER" id="PTHR24189">
    <property type="entry name" value="MYOTROPHIN"/>
    <property type="match status" value="1"/>
</dbReference>
<reference evidence="4" key="1">
    <citation type="submission" date="2022-07" db="EMBL/GenBank/DDBJ databases">
        <authorList>
            <consortium name="Clinical and Environmental Microbiology Branch: Whole genome sequencing antimicrobial resistance pathogens in the healthcare setting"/>
        </authorList>
    </citation>
    <scope>NUCLEOTIDE SEQUENCE</scope>
    <source>
        <strain evidence="4">Stenotrophomonas_maltophilia_2021CK-00905</strain>
    </source>
</reference>
<protein>
    <submittedName>
        <fullName evidence="4">Ankyrin repeat domain-containing protein</fullName>
    </submittedName>
</protein>
<evidence type="ECO:0000313" key="5">
    <source>
        <dbReference type="Proteomes" id="UP001214521"/>
    </source>
</evidence>
<dbReference type="Pfam" id="PF00023">
    <property type="entry name" value="Ank"/>
    <property type="match status" value="1"/>
</dbReference>
<evidence type="ECO:0000313" key="4">
    <source>
        <dbReference type="EMBL" id="EKT4439522.1"/>
    </source>
</evidence>
<dbReference type="EMBL" id="ABLOMU010000001">
    <property type="protein sequence ID" value="EKT4439522.1"/>
    <property type="molecule type" value="Genomic_DNA"/>
</dbReference>
<dbReference type="AlphaFoldDB" id="A0AAI9C7I6"/>
<dbReference type="SUPFAM" id="SSF48403">
    <property type="entry name" value="Ankyrin repeat"/>
    <property type="match status" value="1"/>
</dbReference>
<dbReference type="InterPro" id="IPR050745">
    <property type="entry name" value="Multifunctional_regulatory"/>
</dbReference>
<gene>
    <name evidence="4" type="ORF">QEK83_000115</name>
</gene>
<dbReference type="PROSITE" id="PS50088">
    <property type="entry name" value="ANK_REPEAT"/>
    <property type="match status" value="1"/>
</dbReference>
<dbReference type="Pfam" id="PF13637">
    <property type="entry name" value="Ank_4"/>
    <property type="match status" value="1"/>
</dbReference>
<dbReference type="Pfam" id="PF12796">
    <property type="entry name" value="Ank_2"/>
    <property type="match status" value="1"/>
</dbReference>
<accession>A0AAI9C7I6</accession>
<name>A0AAI9C7I6_STEMA</name>
<dbReference type="PANTHER" id="PTHR24189:SF50">
    <property type="entry name" value="ANKYRIN REPEAT AND SOCS BOX PROTEIN 2"/>
    <property type="match status" value="1"/>
</dbReference>
<organism evidence="4 5">
    <name type="scientific">Stenotrophomonas maltophilia</name>
    <name type="common">Pseudomonas maltophilia</name>
    <name type="synonym">Xanthomonas maltophilia</name>
    <dbReference type="NCBI Taxonomy" id="40324"/>
    <lineage>
        <taxon>Bacteria</taxon>
        <taxon>Pseudomonadati</taxon>
        <taxon>Pseudomonadota</taxon>
        <taxon>Gammaproteobacteria</taxon>
        <taxon>Lysobacterales</taxon>
        <taxon>Lysobacteraceae</taxon>
        <taxon>Stenotrophomonas</taxon>
        <taxon>Stenotrophomonas maltophilia group</taxon>
    </lineage>
</organism>
<dbReference type="Gene3D" id="1.25.40.20">
    <property type="entry name" value="Ankyrin repeat-containing domain"/>
    <property type="match status" value="4"/>
</dbReference>
<evidence type="ECO:0000256" key="1">
    <source>
        <dbReference type="ARBA" id="ARBA00022737"/>
    </source>
</evidence>
<keyword evidence="2 3" id="KW-0040">ANK repeat</keyword>
<feature type="repeat" description="ANK" evidence="3">
    <location>
        <begin position="390"/>
        <end position="423"/>
    </location>
</feature>
<evidence type="ECO:0000256" key="3">
    <source>
        <dbReference type="PROSITE-ProRule" id="PRU00023"/>
    </source>
</evidence>